<protein>
    <submittedName>
        <fullName evidence="1">Uncharacterized protein</fullName>
    </submittedName>
</protein>
<reference evidence="1" key="1">
    <citation type="submission" date="2020-07" db="EMBL/GenBank/DDBJ databases">
        <title>Multicomponent nature underlies the extraordinary mechanical properties of spider dragline silk.</title>
        <authorList>
            <person name="Kono N."/>
            <person name="Nakamura H."/>
            <person name="Mori M."/>
            <person name="Yoshida Y."/>
            <person name="Ohtoshi R."/>
            <person name="Malay A.D."/>
            <person name="Moran D.A.P."/>
            <person name="Tomita M."/>
            <person name="Numata K."/>
            <person name="Arakawa K."/>
        </authorList>
    </citation>
    <scope>NUCLEOTIDE SEQUENCE</scope>
</reference>
<dbReference type="OrthoDB" id="6407690at2759"/>
<evidence type="ECO:0000313" key="2">
    <source>
        <dbReference type="Proteomes" id="UP000887116"/>
    </source>
</evidence>
<dbReference type="AlphaFoldDB" id="A0A8X6H682"/>
<keyword evidence="2" id="KW-1185">Reference proteome</keyword>
<comment type="caution">
    <text evidence="1">The sequence shown here is derived from an EMBL/GenBank/DDBJ whole genome shotgun (WGS) entry which is preliminary data.</text>
</comment>
<dbReference type="EMBL" id="BMAO01017682">
    <property type="protein sequence ID" value="GFR17683.1"/>
    <property type="molecule type" value="Genomic_DNA"/>
</dbReference>
<proteinExistence type="predicted"/>
<dbReference type="Proteomes" id="UP000887116">
    <property type="component" value="Unassembled WGS sequence"/>
</dbReference>
<organism evidence="1 2">
    <name type="scientific">Trichonephila clavata</name>
    <name type="common">Joro spider</name>
    <name type="synonym">Nephila clavata</name>
    <dbReference type="NCBI Taxonomy" id="2740835"/>
    <lineage>
        <taxon>Eukaryota</taxon>
        <taxon>Metazoa</taxon>
        <taxon>Ecdysozoa</taxon>
        <taxon>Arthropoda</taxon>
        <taxon>Chelicerata</taxon>
        <taxon>Arachnida</taxon>
        <taxon>Araneae</taxon>
        <taxon>Araneomorphae</taxon>
        <taxon>Entelegynae</taxon>
        <taxon>Araneoidea</taxon>
        <taxon>Nephilidae</taxon>
        <taxon>Trichonephila</taxon>
    </lineage>
</organism>
<accession>A0A8X6H682</accession>
<sequence>MVRPLQFLALVKAAIAVLEDPNILKLDPFEGRTASYENLIKRKLPAFLCPLSLQRKVIGLLRPISCQVSEWRKDHVFIFDKVGFRCINFCWTDNGRINRLKTAKILVQCPDFTLKQRFALAVCYWLVTDMRTLWEAMSTTESPIPQENSDESLWKEIIKECKTLLNKIVVDNKQRLFLYKLVLYSAQNPFQYHLLENKQKDVFSQIVTPEEEKEVLIYILQNKWSLYHTSVWFSKMDINSQILILERRPYGVLKMFLDWPLQNHFMEKVNGVWFLLKKEHFLGLLHIIICQKIMMGWTDFEYIGLLKEFWYCSPVQFKKYIKKMKIYQVIKMILTNAHTEPYPKKYLLHNENNSRNFYHCSYALYNSIE</sequence>
<evidence type="ECO:0000313" key="1">
    <source>
        <dbReference type="EMBL" id="GFR17683.1"/>
    </source>
</evidence>
<gene>
    <name evidence="1" type="primary">AVEN_46861_1</name>
    <name evidence="1" type="ORF">TNCT_131891</name>
</gene>
<name>A0A8X6H682_TRICU</name>